<dbReference type="Pfam" id="PF01423">
    <property type="entry name" value="LSM"/>
    <property type="match status" value="1"/>
</dbReference>
<feature type="compositionally biased region" description="Basic and acidic residues" evidence="1">
    <location>
        <begin position="28"/>
        <end position="39"/>
    </location>
</feature>
<dbReference type="AlphaFoldDB" id="G0UQQ4"/>
<accession>G0UQQ4</accession>
<evidence type="ECO:0000259" key="2">
    <source>
        <dbReference type="Pfam" id="PF01423"/>
    </source>
</evidence>
<dbReference type="EMBL" id="HE575320">
    <property type="protein sequence ID" value="CCC91715.1"/>
    <property type="molecule type" value="Genomic_DNA"/>
</dbReference>
<evidence type="ECO:0000256" key="1">
    <source>
        <dbReference type="SAM" id="MobiDB-lite"/>
    </source>
</evidence>
<feature type="domain" description="Sm" evidence="2">
    <location>
        <begin position="66"/>
        <end position="140"/>
    </location>
</feature>
<proteinExistence type="predicted"/>
<dbReference type="SUPFAM" id="SSF50182">
    <property type="entry name" value="Sm-like ribonucleoproteins"/>
    <property type="match status" value="1"/>
</dbReference>
<protein>
    <recommendedName>
        <fullName evidence="2">Sm domain-containing protein</fullName>
    </recommendedName>
</protein>
<dbReference type="InterPro" id="IPR010920">
    <property type="entry name" value="LSM_dom_sf"/>
</dbReference>
<dbReference type="VEuPathDB" id="TriTrypDB:TcIL3000_7_5290"/>
<reference evidence="3" key="1">
    <citation type="journal article" date="2012" name="Proc. Natl. Acad. Sci. U.S.A.">
        <title>Antigenic diversity is generated by distinct evolutionary mechanisms in African trypanosome species.</title>
        <authorList>
            <person name="Jackson A.P."/>
            <person name="Berry A."/>
            <person name="Aslett M."/>
            <person name="Allison H.C."/>
            <person name="Burton P."/>
            <person name="Vavrova-Anderson J."/>
            <person name="Brown R."/>
            <person name="Browne H."/>
            <person name="Corton N."/>
            <person name="Hauser H."/>
            <person name="Gamble J."/>
            <person name="Gilderthorp R."/>
            <person name="Marcello L."/>
            <person name="McQuillan J."/>
            <person name="Otto T.D."/>
            <person name="Quail M.A."/>
            <person name="Sanders M.J."/>
            <person name="van Tonder A."/>
            <person name="Ginger M.L."/>
            <person name="Field M.C."/>
            <person name="Barry J.D."/>
            <person name="Hertz-Fowler C."/>
            <person name="Berriman M."/>
        </authorList>
    </citation>
    <scope>NUCLEOTIDE SEQUENCE</scope>
    <source>
        <strain evidence="3">IL3000</strain>
    </source>
</reference>
<dbReference type="Gene3D" id="2.30.30.100">
    <property type="match status" value="1"/>
</dbReference>
<sequence>MSAEARGSAEVALPLPVAVIQEFLERQKECIPPPDDRAGGDATAARGSAPEAPGNTAAPMPLRAEVETIHGYVYEGRLIAMDEHYNVTLVEATKRRQRACDVENALLSACGHPAPAASPFTRREFVGSVLVRSSNLLMIRFPHEDGGTDRALHSAFKVKGVKVRRQMNLERQKSRVERRERKHLPARTPPDAWKSNDGPRQGRVRKKKGN</sequence>
<dbReference type="InterPro" id="IPR001163">
    <property type="entry name" value="Sm_dom_euk/arc"/>
</dbReference>
<gene>
    <name evidence="3" type="ORF">TCIL3000_7_5290</name>
</gene>
<feature type="compositionally biased region" description="Basic and acidic residues" evidence="1">
    <location>
        <begin position="170"/>
        <end position="179"/>
    </location>
</feature>
<evidence type="ECO:0000313" key="3">
    <source>
        <dbReference type="EMBL" id="CCC91715.1"/>
    </source>
</evidence>
<name>G0UQQ4_TRYCI</name>
<feature type="region of interest" description="Disordered" evidence="1">
    <location>
        <begin position="170"/>
        <end position="210"/>
    </location>
</feature>
<organism evidence="3">
    <name type="scientific">Trypanosoma congolense (strain IL3000)</name>
    <dbReference type="NCBI Taxonomy" id="1068625"/>
    <lineage>
        <taxon>Eukaryota</taxon>
        <taxon>Discoba</taxon>
        <taxon>Euglenozoa</taxon>
        <taxon>Kinetoplastea</taxon>
        <taxon>Metakinetoplastina</taxon>
        <taxon>Trypanosomatida</taxon>
        <taxon>Trypanosomatidae</taxon>
        <taxon>Trypanosoma</taxon>
        <taxon>Nannomonas</taxon>
    </lineage>
</organism>
<feature type="region of interest" description="Disordered" evidence="1">
    <location>
        <begin position="28"/>
        <end position="58"/>
    </location>
</feature>